<dbReference type="EMBL" id="CALNXK010000034">
    <property type="protein sequence ID" value="CAH3120244.1"/>
    <property type="molecule type" value="Genomic_DNA"/>
</dbReference>
<reference evidence="7 8" key="1">
    <citation type="submission" date="2022-05" db="EMBL/GenBank/DDBJ databases">
        <authorList>
            <consortium name="Genoscope - CEA"/>
            <person name="William W."/>
        </authorList>
    </citation>
    <scope>NUCLEOTIDE SEQUENCE [LARGE SCALE GENOMIC DNA]</scope>
</reference>
<accession>A0ABN8NS51</accession>
<comment type="pathway">
    <text evidence="1">Amino-acid degradation; L-proline degradation into L-glutamate; L-glutamate from L-proline: step 1/2.</text>
</comment>
<evidence type="ECO:0000256" key="2">
    <source>
        <dbReference type="ARBA" id="ARBA00005869"/>
    </source>
</evidence>
<keyword evidence="5" id="KW-0285">Flavoprotein</keyword>
<evidence type="ECO:0000256" key="5">
    <source>
        <dbReference type="RuleBase" id="RU364054"/>
    </source>
</evidence>
<comment type="similarity">
    <text evidence="2 5">Belongs to the proline oxidase family.</text>
</comment>
<protein>
    <recommendedName>
        <fullName evidence="5">Proline dehydrogenase</fullName>
        <ecNumber evidence="5">1.5.5.2</ecNumber>
    </recommendedName>
</protein>
<comment type="cofactor">
    <cofactor evidence="5">
        <name>FAD</name>
        <dbReference type="ChEBI" id="CHEBI:57692"/>
    </cofactor>
</comment>
<feature type="domain" description="Proline dehydrogenase" evidence="6">
    <location>
        <begin position="200"/>
        <end position="457"/>
    </location>
</feature>
<gene>
    <name evidence="7" type="ORF">PLOB_00027807</name>
</gene>
<dbReference type="PANTHER" id="PTHR13914">
    <property type="entry name" value="PROLINE OXIDASE"/>
    <property type="match status" value="1"/>
</dbReference>
<dbReference type="InterPro" id="IPR029041">
    <property type="entry name" value="FAD-linked_oxidoreductase-like"/>
</dbReference>
<name>A0ABN8NS51_9CNID</name>
<evidence type="ECO:0000256" key="1">
    <source>
        <dbReference type="ARBA" id="ARBA00004739"/>
    </source>
</evidence>
<dbReference type="Gene3D" id="3.20.20.220">
    <property type="match status" value="1"/>
</dbReference>
<keyword evidence="8" id="KW-1185">Reference proteome</keyword>
<keyword evidence="5" id="KW-0274">FAD</keyword>
<evidence type="ECO:0000259" key="6">
    <source>
        <dbReference type="Pfam" id="PF01619"/>
    </source>
</evidence>
<dbReference type="PANTHER" id="PTHR13914:SF0">
    <property type="entry name" value="PROLINE DEHYDROGENASE 1, MITOCHONDRIAL"/>
    <property type="match status" value="1"/>
</dbReference>
<evidence type="ECO:0000313" key="7">
    <source>
        <dbReference type="EMBL" id="CAH3120244.1"/>
    </source>
</evidence>
<sequence length="478" mass="54816">MSLLRIRTRHVRFIQPRMRYIQSSALVFRVIQSPSVENVSFCGEKESFQLPFNNGTRIFASKRTSEILRSLFVLKLCSYDVVAKHSMLLMSFGQRILGKTLFEHLLCKTMYSQFVAGENLPAIQDTIEMLRKCGIGTMLCVPNEEDLSSDYNDFSSREEMFDRNAKAILDCIEKTEEGGFSQMKVTAICSPLLLNVLNKHLGPYETSVDIPAGLDIQNLAGGFDHKIKFPVLKDSQNAHLQNVLARLDTFAKVCINRNVRLVIDAEQTYLQAAINQLVLALQYKYNKSQPWVYNTYQCYRKDTLNRVNANLKLMDKLSFHFGAKIVRGAYMTQERQRAAEMSYEDPIHDSYEDTNAMYDEVIYTVLQRVRDTPAEVMVATHNEQSVILAVERMKELDITSKDKVAFGQLYGMCDQVSYLLGQKGFSVYKSVPYGPVGEALAYLARRASENRDVIQRTEKERSLLWLELRRRMTLKPLT</sequence>
<dbReference type="Pfam" id="PF01619">
    <property type="entry name" value="Pro_dh"/>
    <property type="match status" value="1"/>
</dbReference>
<organism evidence="7 8">
    <name type="scientific">Porites lobata</name>
    <dbReference type="NCBI Taxonomy" id="104759"/>
    <lineage>
        <taxon>Eukaryota</taxon>
        <taxon>Metazoa</taxon>
        <taxon>Cnidaria</taxon>
        <taxon>Anthozoa</taxon>
        <taxon>Hexacorallia</taxon>
        <taxon>Scleractinia</taxon>
        <taxon>Fungiina</taxon>
        <taxon>Poritidae</taxon>
        <taxon>Porites</taxon>
    </lineage>
</organism>
<keyword evidence="4 5" id="KW-0642">Proline metabolism</keyword>
<keyword evidence="3 5" id="KW-0560">Oxidoreductase</keyword>
<dbReference type="InterPro" id="IPR002872">
    <property type="entry name" value="Proline_DH_dom"/>
</dbReference>
<dbReference type="SUPFAM" id="SSF51730">
    <property type="entry name" value="FAD-linked oxidoreductase"/>
    <property type="match status" value="1"/>
</dbReference>
<comment type="function">
    <text evidence="5">Converts proline to delta-1-pyrroline-5-carboxylate.</text>
</comment>
<comment type="catalytic activity">
    <reaction evidence="5">
        <text>L-proline + a quinone = (S)-1-pyrroline-5-carboxylate + a quinol + H(+)</text>
        <dbReference type="Rhea" id="RHEA:23784"/>
        <dbReference type="ChEBI" id="CHEBI:15378"/>
        <dbReference type="ChEBI" id="CHEBI:17388"/>
        <dbReference type="ChEBI" id="CHEBI:24646"/>
        <dbReference type="ChEBI" id="CHEBI:60039"/>
        <dbReference type="ChEBI" id="CHEBI:132124"/>
        <dbReference type="EC" id="1.5.5.2"/>
    </reaction>
</comment>
<comment type="caution">
    <text evidence="7">The sequence shown here is derived from an EMBL/GenBank/DDBJ whole genome shotgun (WGS) entry which is preliminary data.</text>
</comment>
<dbReference type="Proteomes" id="UP001159405">
    <property type="component" value="Unassembled WGS sequence"/>
</dbReference>
<proteinExistence type="inferred from homology"/>
<evidence type="ECO:0000256" key="4">
    <source>
        <dbReference type="ARBA" id="ARBA00023062"/>
    </source>
</evidence>
<dbReference type="EC" id="1.5.5.2" evidence="5"/>
<evidence type="ECO:0000256" key="3">
    <source>
        <dbReference type="ARBA" id="ARBA00023002"/>
    </source>
</evidence>
<dbReference type="InterPro" id="IPR015659">
    <property type="entry name" value="Proline_oxidase"/>
</dbReference>
<evidence type="ECO:0000313" key="8">
    <source>
        <dbReference type="Proteomes" id="UP001159405"/>
    </source>
</evidence>